<dbReference type="InterPro" id="IPR000515">
    <property type="entry name" value="MetI-like"/>
</dbReference>
<evidence type="ECO:0000313" key="9">
    <source>
        <dbReference type="EMBL" id="ATB32598.1"/>
    </source>
</evidence>
<evidence type="ECO:0000256" key="2">
    <source>
        <dbReference type="ARBA" id="ARBA00022448"/>
    </source>
</evidence>
<evidence type="ECO:0000256" key="4">
    <source>
        <dbReference type="ARBA" id="ARBA00022692"/>
    </source>
</evidence>
<evidence type="ECO:0000256" key="6">
    <source>
        <dbReference type="ARBA" id="ARBA00023136"/>
    </source>
</evidence>
<feature type="transmembrane region" description="Helical" evidence="7">
    <location>
        <begin position="185"/>
        <end position="208"/>
    </location>
</feature>
<dbReference type="PANTHER" id="PTHR32243">
    <property type="entry name" value="MALTOSE TRANSPORT SYSTEM PERMEASE-RELATED"/>
    <property type="match status" value="1"/>
</dbReference>
<sequence>MPDLKKRRRVTETIRAICAWLVALIVFFPIFWMVLTSFKTELGAFSMPPEFLFTPTLENYREILERNNYLHFAWNSLVTSGGATLLGMLVAVPAAYSFAFHPSQRTQGTLMWMLSTKMLPGVGVLVPIYLLARASGLLDSRILLVIVFALVNLPIMVWMIYTYFRDIPRDILEAARMDGATTAQEIYRVLLPVSRGGLASTALLALILNWNEAFWSLNLTTTKAAPLSALVASFASPEGLFWAKLSAISTLACAPILILGWGSQKQLVRGLTFGAVK</sequence>
<proteinExistence type="inferred from homology"/>
<evidence type="ECO:0000256" key="1">
    <source>
        <dbReference type="ARBA" id="ARBA00004651"/>
    </source>
</evidence>
<keyword evidence="2 7" id="KW-0813">Transport</keyword>
<dbReference type="Pfam" id="PF00528">
    <property type="entry name" value="BPD_transp_1"/>
    <property type="match status" value="1"/>
</dbReference>
<dbReference type="InterPro" id="IPR050901">
    <property type="entry name" value="BP-dep_ABC_trans_perm"/>
</dbReference>
<feature type="domain" description="ABC transmembrane type-1" evidence="8">
    <location>
        <begin position="73"/>
        <end position="263"/>
    </location>
</feature>
<comment type="similarity">
    <text evidence="7">Belongs to the binding-protein-dependent transport system permease family.</text>
</comment>
<dbReference type="GO" id="GO:0005886">
    <property type="term" value="C:plasma membrane"/>
    <property type="evidence" value="ECO:0007669"/>
    <property type="project" value="UniProtKB-SubCell"/>
</dbReference>
<evidence type="ECO:0000313" key="10">
    <source>
        <dbReference type="Proteomes" id="UP000217289"/>
    </source>
</evidence>
<dbReference type="KEGG" id="mbd:MEBOL_006086"/>
<feature type="transmembrane region" description="Helical" evidence="7">
    <location>
        <begin position="72"/>
        <end position="98"/>
    </location>
</feature>
<dbReference type="Proteomes" id="UP000217289">
    <property type="component" value="Chromosome"/>
</dbReference>
<evidence type="ECO:0000256" key="3">
    <source>
        <dbReference type="ARBA" id="ARBA00022475"/>
    </source>
</evidence>
<dbReference type="Gene3D" id="1.10.3720.10">
    <property type="entry name" value="MetI-like"/>
    <property type="match status" value="1"/>
</dbReference>
<organism evidence="9 10">
    <name type="scientific">Melittangium boletus DSM 14713</name>
    <dbReference type="NCBI Taxonomy" id="1294270"/>
    <lineage>
        <taxon>Bacteria</taxon>
        <taxon>Pseudomonadati</taxon>
        <taxon>Myxococcota</taxon>
        <taxon>Myxococcia</taxon>
        <taxon>Myxococcales</taxon>
        <taxon>Cystobacterineae</taxon>
        <taxon>Archangiaceae</taxon>
        <taxon>Melittangium</taxon>
    </lineage>
</organism>
<dbReference type="GO" id="GO:0055085">
    <property type="term" value="P:transmembrane transport"/>
    <property type="evidence" value="ECO:0007669"/>
    <property type="project" value="InterPro"/>
</dbReference>
<feature type="transmembrane region" description="Helical" evidence="7">
    <location>
        <begin position="241"/>
        <end position="261"/>
    </location>
</feature>
<dbReference type="PROSITE" id="PS50928">
    <property type="entry name" value="ABC_TM1"/>
    <property type="match status" value="1"/>
</dbReference>
<keyword evidence="5 7" id="KW-1133">Transmembrane helix</keyword>
<protein>
    <submittedName>
        <fullName evidence="9">Mannitol ABC transporter permease</fullName>
    </submittedName>
</protein>
<keyword evidence="10" id="KW-1185">Reference proteome</keyword>
<feature type="transmembrane region" description="Helical" evidence="7">
    <location>
        <begin position="110"/>
        <end position="130"/>
    </location>
</feature>
<dbReference type="RefSeq" id="WP_095980757.1">
    <property type="nucleotide sequence ID" value="NZ_CP022163.1"/>
</dbReference>
<evidence type="ECO:0000256" key="7">
    <source>
        <dbReference type="RuleBase" id="RU363032"/>
    </source>
</evidence>
<comment type="subcellular location">
    <subcellularLocation>
        <location evidence="1 7">Cell membrane</location>
        <topology evidence="1 7">Multi-pass membrane protein</topology>
    </subcellularLocation>
</comment>
<feature type="transmembrane region" description="Helical" evidence="7">
    <location>
        <begin position="12"/>
        <end position="35"/>
    </location>
</feature>
<name>A0A250IMU3_9BACT</name>
<dbReference type="SUPFAM" id="SSF161098">
    <property type="entry name" value="MetI-like"/>
    <property type="match status" value="1"/>
</dbReference>
<dbReference type="PANTHER" id="PTHR32243:SF18">
    <property type="entry name" value="INNER MEMBRANE ABC TRANSPORTER PERMEASE PROTEIN YCJP"/>
    <property type="match status" value="1"/>
</dbReference>
<dbReference type="OrthoDB" id="369039at2"/>
<evidence type="ECO:0000259" key="8">
    <source>
        <dbReference type="PROSITE" id="PS50928"/>
    </source>
</evidence>
<gene>
    <name evidence="9" type="ORF">MEBOL_006086</name>
</gene>
<accession>A0A250IMU3</accession>
<reference evidence="9 10" key="1">
    <citation type="submission" date="2017-06" db="EMBL/GenBank/DDBJ databases">
        <authorList>
            <person name="Kim H.J."/>
            <person name="Triplett B.A."/>
        </authorList>
    </citation>
    <scope>NUCLEOTIDE SEQUENCE [LARGE SCALE GENOMIC DNA]</scope>
    <source>
        <strain evidence="9 10">DSM 14713</strain>
    </source>
</reference>
<dbReference type="CDD" id="cd06261">
    <property type="entry name" value="TM_PBP2"/>
    <property type="match status" value="1"/>
</dbReference>
<keyword evidence="3" id="KW-1003">Cell membrane</keyword>
<evidence type="ECO:0000256" key="5">
    <source>
        <dbReference type="ARBA" id="ARBA00022989"/>
    </source>
</evidence>
<keyword evidence="6 7" id="KW-0472">Membrane</keyword>
<dbReference type="AlphaFoldDB" id="A0A250IMU3"/>
<dbReference type="EMBL" id="CP022163">
    <property type="protein sequence ID" value="ATB32598.1"/>
    <property type="molecule type" value="Genomic_DNA"/>
</dbReference>
<keyword evidence="4 7" id="KW-0812">Transmembrane</keyword>
<feature type="transmembrane region" description="Helical" evidence="7">
    <location>
        <begin position="142"/>
        <end position="164"/>
    </location>
</feature>
<dbReference type="InterPro" id="IPR035906">
    <property type="entry name" value="MetI-like_sf"/>
</dbReference>